<keyword evidence="8" id="KW-1185">Reference proteome</keyword>
<dbReference type="PROSITE" id="PS51380">
    <property type="entry name" value="EXS"/>
    <property type="match status" value="1"/>
</dbReference>
<feature type="domain" description="EXS" evidence="6">
    <location>
        <begin position="73"/>
        <end position="274"/>
    </location>
</feature>
<dbReference type="EMBL" id="WHUW01000011">
    <property type="protein sequence ID" value="KAF8440794.1"/>
    <property type="molecule type" value="Genomic_DNA"/>
</dbReference>
<feature type="transmembrane region" description="Helical" evidence="5">
    <location>
        <begin position="110"/>
        <end position="129"/>
    </location>
</feature>
<evidence type="ECO:0000259" key="6">
    <source>
        <dbReference type="PROSITE" id="PS51380"/>
    </source>
</evidence>
<feature type="transmembrane region" description="Helical" evidence="5">
    <location>
        <begin position="38"/>
        <end position="58"/>
    </location>
</feature>
<keyword evidence="2 5" id="KW-0812">Transmembrane</keyword>
<evidence type="ECO:0000256" key="5">
    <source>
        <dbReference type="SAM" id="Phobius"/>
    </source>
</evidence>
<dbReference type="PANTHER" id="PTHR10783:SF103">
    <property type="entry name" value="SOLUTE CARRIER FAMILY 53 MEMBER 1"/>
    <property type="match status" value="1"/>
</dbReference>
<sequence>MWGGTRWWTIKKIAKLGVSGIWNVEFTDLWLGDQFCSLVYPLCSLFFVGCFYTRYNLLSSAHDPRAQEAMNSCGITQNWGWYYFLGMLPFLVRVAQSVRRYRDSKLVGQLVNAGKYTMGMVQFLLYCYWRHLERPNAGNSFIFFCFASVVNSLYAFIWARSSTSEVLTDWSMCQPYARYPLLRRDLVFKEHIPVCFMVSVFDLSTRFVWLLYIFFDETSIELRVFIAAMVEIFRRAQWNIYRVENKHTANMEEHRVTRELPLPYHFDAHPTEEEAYIARLQLRKRLARLS</sequence>
<dbReference type="GO" id="GO:0005886">
    <property type="term" value="C:plasma membrane"/>
    <property type="evidence" value="ECO:0007669"/>
    <property type="project" value="TreeGrafter"/>
</dbReference>
<comment type="subcellular location">
    <subcellularLocation>
        <location evidence="1">Membrane</location>
        <topology evidence="1">Multi-pass membrane protein</topology>
    </subcellularLocation>
</comment>
<evidence type="ECO:0000256" key="3">
    <source>
        <dbReference type="ARBA" id="ARBA00022989"/>
    </source>
</evidence>
<keyword evidence="4 5" id="KW-0472">Membrane</keyword>
<evidence type="ECO:0000256" key="1">
    <source>
        <dbReference type="ARBA" id="ARBA00004141"/>
    </source>
</evidence>
<dbReference type="Proteomes" id="UP001194468">
    <property type="component" value="Unassembled WGS sequence"/>
</dbReference>
<reference evidence="7" key="2">
    <citation type="journal article" date="2020" name="Nat. Commun.">
        <title>Large-scale genome sequencing of mycorrhizal fungi provides insights into the early evolution of symbiotic traits.</title>
        <authorList>
            <person name="Miyauchi S."/>
            <person name="Kiss E."/>
            <person name="Kuo A."/>
            <person name="Drula E."/>
            <person name="Kohler A."/>
            <person name="Sanchez-Garcia M."/>
            <person name="Morin E."/>
            <person name="Andreopoulos B."/>
            <person name="Barry K.W."/>
            <person name="Bonito G."/>
            <person name="Buee M."/>
            <person name="Carver A."/>
            <person name="Chen C."/>
            <person name="Cichocki N."/>
            <person name="Clum A."/>
            <person name="Culley D."/>
            <person name="Crous P.W."/>
            <person name="Fauchery L."/>
            <person name="Girlanda M."/>
            <person name="Hayes R.D."/>
            <person name="Keri Z."/>
            <person name="LaButti K."/>
            <person name="Lipzen A."/>
            <person name="Lombard V."/>
            <person name="Magnuson J."/>
            <person name="Maillard F."/>
            <person name="Murat C."/>
            <person name="Nolan M."/>
            <person name="Ohm R.A."/>
            <person name="Pangilinan J."/>
            <person name="Pereira M.F."/>
            <person name="Perotto S."/>
            <person name="Peter M."/>
            <person name="Pfister S."/>
            <person name="Riley R."/>
            <person name="Sitrit Y."/>
            <person name="Stielow J.B."/>
            <person name="Szollosi G."/>
            <person name="Zifcakova L."/>
            <person name="Stursova M."/>
            <person name="Spatafora J.W."/>
            <person name="Tedersoo L."/>
            <person name="Vaario L.M."/>
            <person name="Yamada A."/>
            <person name="Yan M."/>
            <person name="Wang P."/>
            <person name="Xu J."/>
            <person name="Bruns T."/>
            <person name="Baldrian P."/>
            <person name="Vilgalys R."/>
            <person name="Dunand C."/>
            <person name="Henrissat B."/>
            <person name="Grigoriev I.V."/>
            <person name="Hibbett D."/>
            <person name="Nagy L.G."/>
            <person name="Martin F.M."/>
        </authorList>
    </citation>
    <scope>NUCLEOTIDE SEQUENCE</scope>
    <source>
        <strain evidence="7">BED1</strain>
    </source>
</reference>
<accession>A0AAD4BV14</accession>
<feature type="transmembrane region" description="Helical" evidence="5">
    <location>
        <begin position="191"/>
        <end position="215"/>
    </location>
</feature>
<evidence type="ECO:0000256" key="2">
    <source>
        <dbReference type="ARBA" id="ARBA00022692"/>
    </source>
</evidence>
<gene>
    <name evidence="7" type="ORF">L210DRAFT_3399991</name>
</gene>
<organism evidence="7 8">
    <name type="scientific">Boletus edulis BED1</name>
    <dbReference type="NCBI Taxonomy" id="1328754"/>
    <lineage>
        <taxon>Eukaryota</taxon>
        <taxon>Fungi</taxon>
        <taxon>Dikarya</taxon>
        <taxon>Basidiomycota</taxon>
        <taxon>Agaricomycotina</taxon>
        <taxon>Agaricomycetes</taxon>
        <taxon>Agaricomycetidae</taxon>
        <taxon>Boletales</taxon>
        <taxon>Boletineae</taxon>
        <taxon>Boletaceae</taxon>
        <taxon>Boletoideae</taxon>
        <taxon>Boletus</taxon>
    </lineage>
</organism>
<feature type="transmembrane region" description="Helical" evidence="5">
    <location>
        <begin position="141"/>
        <end position="159"/>
    </location>
</feature>
<evidence type="ECO:0000313" key="7">
    <source>
        <dbReference type="EMBL" id="KAF8440794.1"/>
    </source>
</evidence>
<dbReference type="GO" id="GO:0016036">
    <property type="term" value="P:cellular response to phosphate starvation"/>
    <property type="evidence" value="ECO:0007669"/>
    <property type="project" value="TreeGrafter"/>
</dbReference>
<comment type="caution">
    <text evidence="7">The sequence shown here is derived from an EMBL/GenBank/DDBJ whole genome shotgun (WGS) entry which is preliminary data.</text>
</comment>
<evidence type="ECO:0000256" key="4">
    <source>
        <dbReference type="ARBA" id="ARBA00023136"/>
    </source>
</evidence>
<reference evidence="7" key="1">
    <citation type="submission" date="2019-10" db="EMBL/GenBank/DDBJ databases">
        <authorList>
            <consortium name="DOE Joint Genome Institute"/>
            <person name="Kuo A."/>
            <person name="Miyauchi S."/>
            <person name="Kiss E."/>
            <person name="Drula E."/>
            <person name="Kohler A."/>
            <person name="Sanchez-Garcia M."/>
            <person name="Andreopoulos B."/>
            <person name="Barry K.W."/>
            <person name="Bonito G."/>
            <person name="Buee M."/>
            <person name="Carver A."/>
            <person name="Chen C."/>
            <person name="Cichocki N."/>
            <person name="Clum A."/>
            <person name="Culley D."/>
            <person name="Crous P.W."/>
            <person name="Fauchery L."/>
            <person name="Girlanda M."/>
            <person name="Hayes R."/>
            <person name="Keri Z."/>
            <person name="LaButti K."/>
            <person name="Lipzen A."/>
            <person name="Lombard V."/>
            <person name="Magnuson J."/>
            <person name="Maillard F."/>
            <person name="Morin E."/>
            <person name="Murat C."/>
            <person name="Nolan M."/>
            <person name="Ohm R."/>
            <person name="Pangilinan J."/>
            <person name="Pereira M."/>
            <person name="Perotto S."/>
            <person name="Peter M."/>
            <person name="Riley R."/>
            <person name="Sitrit Y."/>
            <person name="Stielow B."/>
            <person name="Szollosi G."/>
            <person name="Zifcakova L."/>
            <person name="Stursova M."/>
            <person name="Spatafora J.W."/>
            <person name="Tedersoo L."/>
            <person name="Vaario L.-M."/>
            <person name="Yamada A."/>
            <person name="Yan M."/>
            <person name="Wang P."/>
            <person name="Xu J."/>
            <person name="Bruns T."/>
            <person name="Baldrian P."/>
            <person name="Vilgalys R."/>
            <person name="Henrissat B."/>
            <person name="Grigoriev I.V."/>
            <person name="Hibbett D."/>
            <person name="Nagy L.G."/>
            <person name="Martin F.M."/>
        </authorList>
    </citation>
    <scope>NUCLEOTIDE SEQUENCE</scope>
    <source>
        <strain evidence="7">BED1</strain>
    </source>
</reference>
<proteinExistence type="predicted"/>
<keyword evidence="3 5" id="KW-1133">Transmembrane helix</keyword>
<dbReference type="AlphaFoldDB" id="A0AAD4BV14"/>
<dbReference type="GO" id="GO:0000822">
    <property type="term" value="F:inositol hexakisphosphate binding"/>
    <property type="evidence" value="ECO:0007669"/>
    <property type="project" value="TreeGrafter"/>
</dbReference>
<dbReference type="PANTHER" id="PTHR10783">
    <property type="entry name" value="XENOTROPIC AND POLYTROPIC RETROVIRUS RECEPTOR 1-RELATED"/>
    <property type="match status" value="1"/>
</dbReference>
<dbReference type="GO" id="GO:0006817">
    <property type="term" value="P:phosphate ion transport"/>
    <property type="evidence" value="ECO:0007669"/>
    <property type="project" value="TreeGrafter"/>
</dbReference>
<feature type="transmembrane region" description="Helical" evidence="5">
    <location>
        <begin position="79"/>
        <end position="98"/>
    </location>
</feature>
<dbReference type="Pfam" id="PF03124">
    <property type="entry name" value="EXS"/>
    <property type="match status" value="1"/>
</dbReference>
<name>A0AAD4BV14_BOLED</name>
<dbReference type="InterPro" id="IPR004342">
    <property type="entry name" value="EXS_C"/>
</dbReference>
<evidence type="ECO:0000313" key="8">
    <source>
        <dbReference type="Proteomes" id="UP001194468"/>
    </source>
</evidence>
<dbReference type="GO" id="GO:0005794">
    <property type="term" value="C:Golgi apparatus"/>
    <property type="evidence" value="ECO:0007669"/>
    <property type="project" value="TreeGrafter"/>
</dbReference>
<protein>
    <submittedName>
        <fullName evidence="7">EXS family-domain-containing protein</fullName>
    </submittedName>
</protein>